<dbReference type="InterPro" id="IPR036390">
    <property type="entry name" value="WH_DNA-bd_sf"/>
</dbReference>
<evidence type="ECO:0000259" key="4">
    <source>
        <dbReference type="PROSITE" id="PS50987"/>
    </source>
</evidence>
<dbReference type="InterPro" id="IPR011991">
    <property type="entry name" value="ArsR-like_HTH"/>
</dbReference>
<dbReference type="PANTHER" id="PTHR33154">
    <property type="entry name" value="TRANSCRIPTIONAL REGULATOR, ARSR FAMILY"/>
    <property type="match status" value="1"/>
</dbReference>
<dbReference type="SUPFAM" id="SSF46785">
    <property type="entry name" value="Winged helix' DNA-binding domain"/>
    <property type="match status" value="1"/>
</dbReference>
<comment type="caution">
    <text evidence="5">The sequence shown here is derived from an EMBL/GenBank/DDBJ whole genome shotgun (WGS) entry which is preliminary data.</text>
</comment>
<protein>
    <submittedName>
        <fullName evidence="5">Transcriptional regulator</fullName>
    </submittedName>
</protein>
<dbReference type="InterPro" id="IPR001845">
    <property type="entry name" value="HTH_ArsR_DNA-bd_dom"/>
</dbReference>
<evidence type="ECO:0000256" key="1">
    <source>
        <dbReference type="ARBA" id="ARBA00023015"/>
    </source>
</evidence>
<reference evidence="5" key="1">
    <citation type="submission" date="2024-01" db="EMBL/GenBank/DDBJ databases">
        <title>Genome sequence of Mycoplasma ciconiae type strain DSM 25251.</title>
        <authorList>
            <person name="Spergser J."/>
        </authorList>
    </citation>
    <scope>NUCLEOTIDE SEQUENCE [LARGE SCALE GENOMIC DNA]</scope>
    <source>
        <strain evidence="5">DSM 25251</strain>
    </source>
</reference>
<evidence type="ECO:0000313" key="5">
    <source>
        <dbReference type="EMBL" id="MEE3928611.1"/>
    </source>
</evidence>
<feature type="domain" description="HTH arsR-type" evidence="4">
    <location>
        <begin position="1"/>
        <end position="92"/>
    </location>
</feature>
<dbReference type="PRINTS" id="PR00778">
    <property type="entry name" value="HTHARSR"/>
</dbReference>
<evidence type="ECO:0000313" key="6">
    <source>
        <dbReference type="Proteomes" id="UP001344817"/>
    </source>
</evidence>
<dbReference type="PANTHER" id="PTHR33154:SF18">
    <property type="entry name" value="ARSENICAL RESISTANCE OPERON REPRESSOR"/>
    <property type="match status" value="1"/>
</dbReference>
<proteinExistence type="predicted"/>
<keyword evidence="1" id="KW-0805">Transcription regulation</keyword>
<dbReference type="RefSeq" id="WP_330501024.1">
    <property type="nucleotide sequence ID" value="NZ_JAZDWZ010000013.1"/>
</dbReference>
<evidence type="ECO:0000256" key="2">
    <source>
        <dbReference type="ARBA" id="ARBA00023125"/>
    </source>
</evidence>
<organism evidence="5 6">
    <name type="scientific">Mycoplasmopsis ciconiae</name>
    <dbReference type="NCBI Taxonomy" id="561067"/>
    <lineage>
        <taxon>Bacteria</taxon>
        <taxon>Bacillati</taxon>
        <taxon>Mycoplasmatota</taxon>
        <taxon>Mycoplasmoidales</taxon>
        <taxon>Metamycoplasmataceae</taxon>
        <taxon>Mycoplasmopsis</taxon>
    </lineage>
</organism>
<dbReference type="CDD" id="cd00090">
    <property type="entry name" value="HTH_ARSR"/>
    <property type="match status" value="1"/>
</dbReference>
<dbReference type="SMART" id="SM00418">
    <property type="entry name" value="HTH_ARSR"/>
    <property type="match status" value="1"/>
</dbReference>
<keyword evidence="3" id="KW-0804">Transcription</keyword>
<dbReference type="Gene3D" id="1.10.10.10">
    <property type="entry name" value="Winged helix-like DNA-binding domain superfamily/Winged helix DNA-binding domain"/>
    <property type="match status" value="1"/>
</dbReference>
<dbReference type="InterPro" id="IPR036388">
    <property type="entry name" value="WH-like_DNA-bd_sf"/>
</dbReference>
<name>A0ABU7MNR4_9BACT</name>
<keyword evidence="6" id="KW-1185">Reference proteome</keyword>
<dbReference type="InterPro" id="IPR051081">
    <property type="entry name" value="HTH_MetalResp_TranReg"/>
</dbReference>
<evidence type="ECO:0000256" key="3">
    <source>
        <dbReference type="ARBA" id="ARBA00023163"/>
    </source>
</evidence>
<sequence length="117" mass="13672">MNIQKFFKLMSSEVNFKLIMHLYTCESGECNVQQITQLLEQKQANISKHFIQLRKLKVVDTDKKGLEVFYSLKKSFIQKFKPFLELIAKDHCISKIVCDCSKAKISFNQDNCTHECC</sequence>
<dbReference type="EMBL" id="JAZDWZ010000013">
    <property type="protein sequence ID" value="MEE3928611.1"/>
    <property type="molecule type" value="Genomic_DNA"/>
</dbReference>
<accession>A0ABU7MNR4</accession>
<gene>
    <name evidence="5" type="ORF">V2E24_03420</name>
</gene>
<dbReference type="PROSITE" id="PS50987">
    <property type="entry name" value="HTH_ARSR_2"/>
    <property type="match status" value="1"/>
</dbReference>
<keyword evidence="2" id="KW-0238">DNA-binding</keyword>
<dbReference type="Proteomes" id="UP001344817">
    <property type="component" value="Unassembled WGS sequence"/>
</dbReference>